<protein>
    <submittedName>
        <fullName evidence="2">Uncharacterized protein</fullName>
    </submittedName>
</protein>
<dbReference type="Proteomes" id="UP001418444">
    <property type="component" value="Unassembled WGS sequence"/>
</dbReference>
<evidence type="ECO:0000313" key="3">
    <source>
        <dbReference type="Proteomes" id="UP001418444"/>
    </source>
</evidence>
<keyword evidence="3" id="KW-1185">Reference proteome</keyword>
<name>A0ABP7PT01_9ACTN</name>
<dbReference type="RefSeq" id="WP_344786012.1">
    <property type="nucleotide sequence ID" value="NZ_BAAAZW010000014.1"/>
</dbReference>
<comment type="caution">
    <text evidence="2">The sequence shown here is derived from an EMBL/GenBank/DDBJ whole genome shotgun (WGS) entry which is preliminary data.</text>
</comment>
<proteinExistence type="predicted"/>
<reference evidence="3" key="1">
    <citation type="journal article" date="2019" name="Int. J. Syst. Evol. Microbiol.">
        <title>The Global Catalogue of Microorganisms (GCM) 10K type strain sequencing project: providing services to taxonomists for standard genome sequencing and annotation.</title>
        <authorList>
            <consortium name="The Broad Institute Genomics Platform"/>
            <consortium name="The Broad Institute Genome Sequencing Center for Infectious Disease"/>
            <person name="Wu L."/>
            <person name="Ma J."/>
        </authorList>
    </citation>
    <scope>NUCLEOTIDE SEQUENCE [LARGE SCALE GENOMIC DNA]</scope>
    <source>
        <strain evidence="3">JCM 16923</strain>
    </source>
</reference>
<accession>A0ABP7PT01</accession>
<dbReference type="EMBL" id="BAAAZW010000014">
    <property type="protein sequence ID" value="GAA3970864.1"/>
    <property type="molecule type" value="Genomic_DNA"/>
</dbReference>
<gene>
    <name evidence="2" type="ORF">GCM10022231_35410</name>
</gene>
<feature type="region of interest" description="Disordered" evidence="1">
    <location>
        <begin position="73"/>
        <end position="96"/>
    </location>
</feature>
<feature type="region of interest" description="Disordered" evidence="1">
    <location>
        <begin position="323"/>
        <end position="343"/>
    </location>
</feature>
<evidence type="ECO:0000256" key="1">
    <source>
        <dbReference type="SAM" id="MobiDB-lite"/>
    </source>
</evidence>
<sequence>MTTGWVEVLTRMVDGPVAPVTGVVETVDPEPEFRMWFGELPVFVGFPPGAVRVWRDGAKLRVDLPDGTPVFRGDGDRSWSFDPAQPAQSPVSGPARRVHYTGPADMLVGLRDANDWARTDDFTRPTGRPIAEIDFLGRPAWEVELAPPEHKPYPIQLVVDRATGTVLEMRNDGAGVRASYVEFAQADVPHDWYTWDGPVLDVAERDAREGARFDEEQAGRRAWFAENVGAPEFTLPLALTFGEPSVHGARPAADGTLEASLRSTTGNLHARLARRPHSPQPWDPAWDGDVERWSDGDFDWAFTVPGASLDDAARAAVRAAFGPERVAGRRPEASPGDAVGGDG</sequence>
<organism evidence="2 3">
    <name type="scientific">Gordonia caeni</name>
    <dbReference type="NCBI Taxonomy" id="1007097"/>
    <lineage>
        <taxon>Bacteria</taxon>
        <taxon>Bacillati</taxon>
        <taxon>Actinomycetota</taxon>
        <taxon>Actinomycetes</taxon>
        <taxon>Mycobacteriales</taxon>
        <taxon>Gordoniaceae</taxon>
        <taxon>Gordonia</taxon>
    </lineage>
</organism>
<evidence type="ECO:0000313" key="2">
    <source>
        <dbReference type="EMBL" id="GAA3970864.1"/>
    </source>
</evidence>